<name>A0A248KBI7_SALBN</name>
<reference evidence="1 2" key="1">
    <citation type="submission" date="2017-06" db="EMBL/GenBank/DDBJ databases">
        <title>Salmonella reference genomes for public health.</title>
        <authorList>
            <person name="Robertson J."/>
            <person name="Yoshida C."/>
            <person name="Gurnik S."/>
            <person name="Nash J."/>
        </authorList>
    </citation>
    <scope>NUCLEOTIDE SEQUENCE [LARGE SCALE GENOMIC DNA]</scope>
    <source>
        <strain evidence="1 2">SA19983605</strain>
    </source>
</reference>
<keyword evidence="2" id="KW-1185">Reference proteome</keyword>
<dbReference type="AlphaFoldDB" id="A0A248KBI7"/>
<evidence type="ECO:0000313" key="2">
    <source>
        <dbReference type="Proteomes" id="UP000197991"/>
    </source>
</evidence>
<dbReference type="Proteomes" id="UP000197991">
    <property type="component" value="Chromosome"/>
</dbReference>
<evidence type="ECO:0000313" key="1">
    <source>
        <dbReference type="EMBL" id="ASG55623.1"/>
    </source>
</evidence>
<gene>
    <name evidence="1" type="ORF">LFZ56_15905</name>
</gene>
<proteinExistence type="predicted"/>
<accession>A0A248KBI7</accession>
<sequence length="126" mass="14289">MFRGVSGRTGRYRCLVCSETGKTELTLILREANRWVECYVMTFCDVSKQEGESRILHHIQSKWRVVNIGGHSQAADCIECRISFDEALLTRLRAGHMFCRDGIMYGVLLVDDNLLTASDDFFSCSA</sequence>
<protein>
    <submittedName>
        <fullName evidence="1">Uncharacterized protein</fullName>
    </submittedName>
</protein>
<organism evidence="1 2">
    <name type="scientific">Salmonella bongori serovar 66:z41:- str. SA19983605</name>
    <dbReference type="NCBI Taxonomy" id="1243617"/>
    <lineage>
        <taxon>Bacteria</taxon>
        <taxon>Pseudomonadati</taxon>
        <taxon>Pseudomonadota</taxon>
        <taxon>Gammaproteobacteria</taxon>
        <taxon>Enterobacterales</taxon>
        <taxon>Enterobacteriaceae</taxon>
        <taxon>Salmonella</taxon>
    </lineage>
</organism>
<dbReference type="EMBL" id="CP022120">
    <property type="protein sequence ID" value="ASG55623.1"/>
    <property type="molecule type" value="Genomic_DNA"/>
</dbReference>